<evidence type="ECO:0000313" key="2">
    <source>
        <dbReference type="Proteomes" id="UP000003793"/>
    </source>
</evidence>
<accession>C0B5F4</accession>
<sequence length="55" mass="6325">MIVGSAATRRFSSVIFPSISGTLKSHLTRTFFPFYIDIIYRFFVKHNPASCLHFV</sequence>
<evidence type="ECO:0000313" key="1">
    <source>
        <dbReference type="EMBL" id="EEG91294.1"/>
    </source>
</evidence>
<dbReference type="AlphaFoldDB" id="C0B5F4"/>
<dbReference type="HOGENOM" id="CLU_3024329_0_0_9"/>
<organism evidence="1 2">
    <name type="scientific">Coprococcus comes ATCC 27758</name>
    <dbReference type="NCBI Taxonomy" id="470146"/>
    <lineage>
        <taxon>Bacteria</taxon>
        <taxon>Bacillati</taxon>
        <taxon>Bacillota</taxon>
        <taxon>Clostridia</taxon>
        <taxon>Lachnospirales</taxon>
        <taxon>Lachnospiraceae</taxon>
        <taxon>Coprococcus</taxon>
    </lineage>
</organism>
<reference evidence="1 2" key="2">
    <citation type="submission" date="2009-03" db="EMBL/GenBank/DDBJ databases">
        <title>Draft genome sequence of Coprococcus comes (ATCC 27758).</title>
        <authorList>
            <person name="Sudarsanam P."/>
            <person name="Ley R."/>
            <person name="Guruge J."/>
            <person name="Turnbaugh P.J."/>
            <person name="Mahowald M."/>
            <person name="Liep D."/>
            <person name="Gordon J."/>
        </authorList>
    </citation>
    <scope>NUCLEOTIDE SEQUENCE [LARGE SCALE GENOMIC DNA]</scope>
    <source>
        <strain evidence="1 2">ATCC 27758</strain>
    </source>
</reference>
<proteinExistence type="predicted"/>
<comment type="caution">
    <text evidence="1">The sequence shown here is derived from an EMBL/GenBank/DDBJ whole genome shotgun (WGS) entry which is preliminary data.</text>
</comment>
<reference evidence="1 2" key="1">
    <citation type="submission" date="2009-02" db="EMBL/GenBank/DDBJ databases">
        <authorList>
            <person name="Fulton L."/>
            <person name="Clifton S."/>
            <person name="Fulton B."/>
            <person name="Xu J."/>
            <person name="Minx P."/>
            <person name="Pepin K.H."/>
            <person name="Johnson M."/>
            <person name="Bhonagiri V."/>
            <person name="Nash W.E."/>
            <person name="Mardis E.R."/>
            <person name="Wilson R.K."/>
        </authorList>
    </citation>
    <scope>NUCLEOTIDE SEQUENCE [LARGE SCALE GENOMIC DNA]</scope>
    <source>
        <strain evidence="1 2">ATCC 27758</strain>
    </source>
</reference>
<dbReference type="EMBL" id="ABVR01000032">
    <property type="protein sequence ID" value="EEG91294.1"/>
    <property type="molecule type" value="Genomic_DNA"/>
</dbReference>
<gene>
    <name evidence="1" type="ORF">COPCOM_00375</name>
</gene>
<protein>
    <submittedName>
        <fullName evidence="1">Uncharacterized protein</fullName>
    </submittedName>
</protein>
<name>C0B5F4_9FIRM</name>
<dbReference type="Proteomes" id="UP000003793">
    <property type="component" value="Unassembled WGS sequence"/>
</dbReference>